<name>A0ABX6JTH8_9MICO</name>
<accession>A0ABX6JTH8</accession>
<dbReference type="EMBL" id="CP049933">
    <property type="protein sequence ID" value="QIM17592.1"/>
    <property type="molecule type" value="Genomic_DNA"/>
</dbReference>
<evidence type="ECO:0000313" key="3">
    <source>
        <dbReference type="Proteomes" id="UP000503441"/>
    </source>
</evidence>
<keyword evidence="3" id="KW-1185">Reference proteome</keyword>
<feature type="region of interest" description="Disordered" evidence="1">
    <location>
        <begin position="96"/>
        <end position="131"/>
    </location>
</feature>
<dbReference type="Proteomes" id="UP000503441">
    <property type="component" value="Chromosome"/>
</dbReference>
<evidence type="ECO:0000313" key="2">
    <source>
        <dbReference type="EMBL" id="QIM17592.1"/>
    </source>
</evidence>
<feature type="region of interest" description="Disordered" evidence="1">
    <location>
        <begin position="1"/>
        <end position="33"/>
    </location>
</feature>
<gene>
    <name evidence="2" type="ORF">G7066_00670</name>
</gene>
<sequence>MSELIRQPVNMPPDDTTRDGDLGVTPQLLGDDPNLEQRMTELGYETARTERPGVWSPITQRDRAIYDRDSVDLISPMSLSRDGIASKRKIRAARVGSHGTHVVSATEGTELSVTDRKRRGNGRRRLGRSDP</sequence>
<organism evidence="2 3">
    <name type="scientific">Leucobacter coleopterorum</name>
    <dbReference type="NCBI Taxonomy" id="2714933"/>
    <lineage>
        <taxon>Bacteria</taxon>
        <taxon>Bacillati</taxon>
        <taxon>Actinomycetota</taxon>
        <taxon>Actinomycetes</taxon>
        <taxon>Micrococcales</taxon>
        <taxon>Microbacteriaceae</taxon>
        <taxon>Leucobacter</taxon>
    </lineage>
</organism>
<feature type="compositionally biased region" description="Basic residues" evidence="1">
    <location>
        <begin position="116"/>
        <end position="131"/>
    </location>
</feature>
<proteinExistence type="predicted"/>
<reference evidence="2 3" key="1">
    <citation type="submission" date="2020-03" db="EMBL/GenBank/DDBJ databases">
        <title>Leucobacter sp. nov., isolated from beetles.</title>
        <authorList>
            <person name="Hyun D.-W."/>
            <person name="Bae J.-W."/>
        </authorList>
    </citation>
    <scope>NUCLEOTIDE SEQUENCE [LARGE SCALE GENOMIC DNA]</scope>
    <source>
        <strain evidence="2 3">HDW9A</strain>
    </source>
</reference>
<dbReference type="RefSeq" id="WP_166328279.1">
    <property type="nucleotide sequence ID" value="NZ_CP049933.1"/>
</dbReference>
<protein>
    <submittedName>
        <fullName evidence="2">Uncharacterized protein</fullName>
    </submittedName>
</protein>
<evidence type="ECO:0000256" key="1">
    <source>
        <dbReference type="SAM" id="MobiDB-lite"/>
    </source>
</evidence>